<dbReference type="AlphaFoldDB" id="A0A1W2ASF7"/>
<protein>
    <submittedName>
        <fullName evidence="2">Uncharacterized protein</fullName>
    </submittedName>
</protein>
<evidence type="ECO:0000256" key="1">
    <source>
        <dbReference type="SAM" id="MobiDB-lite"/>
    </source>
</evidence>
<accession>A0A1W2ASF7</accession>
<sequence>MTPDLCEVGGGGDWRQGPESVSLTAQGRSGALQEEQLQQDHREGKARRSIVKEVSEEPHGCEI</sequence>
<reference evidence="2 3" key="1">
    <citation type="submission" date="2017-04" db="EMBL/GenBank/DDBJ databases">
        <authorList>
            <person name="Afonso C.L."/>
            <person name="Miller P.J."/>
            <person name="Scott M.A."/>
            <person name="Spackman E."/>
            <person name="Goraichik I."/>
            <person name="Dimitrov K.M."/>
            <person name="Suarez D.L."/>
            <person name="Swayne D.E."/>
        </authorList>
    </citation>
    <scope>NUCLEOTIDE SEQUENCE [LARGE SCALE GENOMIC DNA]</scope>
    <source>
        <strain evidence="2 3">CGMCC 1.10972</strain>
    </source>
</reference>
<evidence type="ECO:0000313" key="2">
    <source>
        <dbReference type="EMBL" id="SMC63647.1"/>
    </source>
</evidence>
<organism evidence="2 3">
    <name type="scientific">Fulvimarina manganoxydans</name>
    <dbReference type="NCBI Taxonomy" id="937218"/>
    <lineage>
        <taxon>Bacteria</taxon>
        <taxon>Pseudomonadati</taxon>
        <taxon>Pseudomonadota</taxon>
        <taxon>Alphaproteobacteria</taxon>
        <taxon>Hyphomicrobiales</taxon>
        <taxon>Aurantimonadaceae</taxon>
        <taxon>Fulvimarina</taxon>
    </lineage>
</organism>
<feature type="region of interest" description="Disordered" evidence="1">
    <location>
        <begin position="1"/>
        <end position="63"/>
    </location>
</feature>
<dbReference type="RefSeq" id="WP_084409491.1">
    <property type="nucleotide sequence ID" value="NZ_FWXR01000005.1"/>
</dbReference>
<keyword evidence="3" id="KW-1185">Reference proteome</keyword>
<feature type="compositionally biased region" description="Basic and acidic residues" evidence="1">
    <location>
        <begin position="50"/>
        <end position="63"/>
    </location>
</feature>
<dbReference type="Proteomes" id="UP000192656">
    <property type="component" value="Unassembled WGS sequence"/>
</dbReference>
<dbReference type="EMBL" id="FWXR01000005">
    <property type="protein sequence ID" value="SMC63647.1"/>
    <property type="molecule type" value="Genomic_DNA"/>
</dbReference>
<gene>
    <name evidence="2" type="ORF">SAMN06297251_10552</name>
</gene>
<proteinExistence type="predicted"/>
<evidence type="ECO:0000313" key="3">
    <source>
        <dbReference type="Proteomes" id="UP000192656"/>
    </source>
</evidence>
<name>A0A1W2ASF7_9HYPH</name>